<dbReference type="EMBL" id="FXUG01000010">
    <property type="protein sequence ID" value="SMP67418.1"/>
    <property type="molecule type" value="Genomic_DNA"/>
</dbReference>
<dbReference type="SUPFAM" id="SSF75005">
    <property type="entry name" value="Arabinanase/levansucrase/invertase"/>
    <property type="match status" value="1"/>
</dbReference>
<dbReference type="Proteomes" id="UP001158067">
    <property type="component" value="Unassembled WGS sequence"/>
</dbReference>
<evidence type="ECO:0008006" key="3">
    <source>
        <dbReference type="Google" id="ProtNLM"/>
    </source>
</evidence>
<dbReference type="Gene3D" id="2.115.10.20">
    <property type="entry name" value="Glycosyl hydrolase domain, family 43"/>
    <property type="match status" value="1"/>
</dbReference>
<sequence length="363" mass="40183">MLIPHPPLQTEIHPLPARTIRLVLSLCISIGFNALVSADELLLADRLEYRGVAVEDPAMTTWGSSPLKDDQGVYHLFVARWPSSLKVNPGWRSHSEIAHFCAPSPTGPFQFQEVALAGTHKDGNWEKFAPHNPLIKKFGDTYALIYIARMNPKANNTQRIGLATSSSLSGPWHRRDEPLLSPSIVEGENWTFGSGVGVNNPAMLQMPDGRFFLYFKAKKKSGGAAKMGLAIADHLEGPYVIQKDPVTDNQASVEDGYVFLGSDQRVHFITTDNHGILQKGGGLHWVSDDGLKFRSPTQAYYPLDHYIKKADYPNAKTIYGPGIWKCERPQILVENGEPKWLYAPSGISLDGDPATESHVFEIK</sequence>
<dbReference type="CDD" id="cd08994">
    <property type="entry name" value="GH43_62_32_68_117_130-like"/>
    <property type="match status" value="1"/>
</dbReference>
<reference evidence="1 2" key="1">
    <citation type="submission" date="2017-05" db="EMBL/GenBank/DDBJ databases">
        <authorList>
            <person name="Varghese N."/>
            <person name="Submissions S."/>
        </authorList>
    </citation>
    <scope>NUCLEOTIDE SEQUENCE [LARGE SCALE GENOMIC DNA]</scope>
    <source>
        <strain evidence="1 2">DSM 25457</strain>
    </source>
</reference>
<organism evidence="1 2">
    <name type="scientific">Neorhodopirellula lusitana</name>
    <dbReference type="NCBI Taxonomy" id="445327"/>
    <lineage>
        <taxon>Bacteria</taxon>
        <taxon>Pseudomonadati</taxon>
        <taxon>Planctomycetota</taxon>
        <taxon>Planctomycetia</taxon>
        <taxon>Pirellulales</taxon>
        <taxon>Pirellulaceae</taxon>
        <taxon>Neorhodopirellula</taxon>
    </lineage>
</organism>
<comment type="caution">
    <text evidence="1">The sequence shown here is derived from an EMBL/GenBank/DDBJ whole genome shotgun (WGS) entry which is preliminary data.</text>
</comment>
<evidence type="ECO:0000313" key="1">
    <source>
        <dbReference type="EMBL" id="SMP67418.1"/>
    </source>
</evidence>
<keyword evidence="2" id="KW-1185">Reference proteome</keyword>
<name>A0ABY1QCM9_9BACT</name>
<accession>A0ABY1QCM9</accession>
<gene>
    <name evidence="1" type="ORF">SAMN06265222_110171</name>
</gene>
<proteinExistence type="predicted"/>
<dbReference type="InterPro" id="IPR023296">
    <property type="entry name" value="Glyco_hydro_beta-prop_sf"/>
</dbReference>
<protein>
    <recommendedName>
        <fullName evidence="3">Glycosyl hydrolases family 43</fullName>
    </recommendedName>
</protein>
<evidence type="ECO:0000313" key="2">
    <source>
        <dbReference type="Proteomes" id="UP001158067"/>
    </source>
</evidence>